<evidence type="ECO:0000256" key="1">
    <source>
        <dbReference type="SAM" id="SignalP"/>
    </source>
</evidence>
<dbReference type="Proteomes" id="UP000800040">
    <property type="component" value="Unassembled WGS sequence"/>
</dbReference>
<evidence type="ECO:0000313" key="2">
    <source>
        <dbReference type="EMBL" id="KAF1832126.1"/>
    </source>
</evidence>
<keyword evidence="1" id="KW-0732">Signal</keyword>
<protein>
    <submittedName>
        <fullName evidence="2">Uncharacterized protein</fullName>
    </submittedName>
</protein>
<feature type="signal peptide" evidence="1">
    <location>
        <begin position="1"/>
        <end position="35"/>
    </location>
</feature>
<dbReference type="EMBL" id="ML975346">
    <property type="protein sequence ID" value="KAF1832126.1"/>
    <property type="molecule type" value="Genomic_DNA"/>
</dbReference>
<gene>
    <name evidence="2" type="ORF">BDW02DRAFT_21078</name>
</gene>
<dbReference type="OrthoDB" id="3776817at2759"/>
<name>A0A6A5K7W1_9PLEO</name>
<feature type="chain" id="PRO_5025608016" evidence="1">
    <location>
        <begin position="36"/>
        <end position="112"/>
    </location>
</feature>
<organism evidence="2 3">
    <name type="scientific">Decorospora gaudefroyi</name>
    <dbReference type="NCBI Taxonomy" id="184978"/>
    <lineage>
        <taxon>Eukaryota</taxon>
        <taxon>Fungi</taxon>
        <taxon>Dikarya</taxon>
        <taxon>Ascomycota</taxon>
        <taxon>Pezizomycotina</taxon>
        <taxon>Dothideomycetes</taxon>
        <taxon>Pleosporomycetidae</taxon>
        <taxon>Pleosporales</taxon>
        <taxon>Pleosporineae</taxon>
        <taxon>Pleosporaceae</taxon>
        <taxon>Decorospora</taxon>
    </lineage>
</organism>
<proteinExistence type="predicted"/>
<reference evidence="2" key="1">
    <citation type="submission" date="2020-01" db="EMBL/GenBank/DDBJ databases">
        <authorList>
            <consortium name="DOE Joint Genome Institute"/>
            <person name="Haridas S."/>
            <person name="Albert R."/>
            <person name="Binder M."/>
            <person name="Bloem J."/>
            <person name="Labutti K."/>
            <person name="Salamov A."/>
            <person name="Andreopoulos B."/>
            <person name="Baker S.E."/>
            <person name="Barry K."/>
            <person name="Bills G."/>
            <person name="Bluhm B.H."/>
            <person name="Cannon C."/>
            <person name="Castanera R."/>
            <person name="Culley D.E."/>
            <person name="Daum C."/>
            <person name="Ezra D."/>
            <person name="Gonzalez J.B."/>
            <person name="Henrissat B."/>
            <person name="Kuo A."/>
            <person name="Liang C."/>
            <person name="Lipzen A."/>
            <person name="Lutzoni F."/>
            <person name="Magnuson J."/>
            <person name="Mondo S."/>
            <person name="Nolan M."/>
            <person name="Ohm R."/>
            <person name="Pangilinan J."/>
            <person name="Park H.-J."/>
            <person name="Ramirez L."/>
            <person name="Alfaro M."/>
            <person name="Sun H."/>
            <person name="Tritt A."/>
            <person name="Yoshinaga Y."/>
            <person name="Zwiers L.-H."/>
            <person name="Turgeon B.G."/>
            <person name="Goodwin S.B."/>
            <person name="Spatafora J.W."/>
            <person name="Crous P.W."/>
            <person name="Grigoriev I.V."/>
        </authorList>
    </citation>
    <scope>NUCLEOTIDE SEQUENCE</scope>
    <source>
        <strain evidence="2">P77</strain>
    </source>
</reference>
<evidence type="ECO:0000313" key="3">
    <source>
        <dbReference type="Proteomes" id="UP000800040"/>
    </source>
</evidence>
<sequence>MKPPPPLNPPPKKSPPTMHLLAYLLAPLLSTLATATEDWTHPNDKLINPHGKKVCLDQCGTVDLQCPEAFWREQQHYCFRCCSTWGETVIRVECGDAGHDEKGGGGKKTQGE</sequence>
<accession>A0A6A5K7W1</accession>
<dbReference type="AlphaFoldDB" id="A0A6A5K7W1"/>
<keyword evidence="3" id="KW-1185">Reference proteome</keyword>